<dbReference type="HOGENOM" id="CLU_2642059_0_0_1"/>
<dbReference type="Proteomes" id="UP000006038">
    <property type="component" value="Chromosome 4"/>
</dbReference>
<evidence type="ECO:0000313" key="1">
    <source>
        <dbReference type="EnsemblPlants" id="OB04G27860.1"/>
    </source>
</evidence>
<dbReference type="AlphaFoldDB" id="J3M061"/>
<reference evidence="1" key="2">
    <citation type="submission" date="2013-04" db="UniProtKB">
        <authorList>
            <consortium name="EnsemblPlants"/>
        </authorList>
    </citation>
    <scope>IDENTIFICATION</scope>
</reference>
<keyword evidence="2" id="KW-1185">Reference proteome</keyword>
<reference evidence="1" key="1">
    <citation type="journal article" date="2013" name="Nat. Commun.">
        <title>Whole-genome sequencing of Oryza brachyantha reveals mechanisms underlying Oryza genome evolution.</title>
        <authorList>
            <person name="Chen J."/>
            <person name="Huang Q."/>
            <person name="Gao D."/>
            <person name="Wang J."/>
            <person name="Lang Y."/>
            <person name="Liu T."/>
            <person name="Li B."/>
            <person name="Bai Z."/>
            <person name="Luis Goicoechea J."/>
            <person name="Liang C."/>
            <person name="Chen C."/>
            <person name="Zhang W."/>
            <person name="Sun S."/>
            <person name="Liao Y."/>
            <person name="Zhang X."/>
            <person name="Yang L."/>
            <person name="Song C."/>
            <person name="Wang M."/>
            <person name="Shi J."/>
            <person name="Liu G."/>
            <person name="Liu J."/>
            <person name="Zhou H."/>
            <person name="Zhou W."/>
            <person name="Yu Q."/>
            <person name="An N."/>
            <person name="Chen Y."/>
            <person name="Cai Q."/>
            <person name="Wang B."/>
            <person name="Liu B."/>
            <person name="Min J."/>
            <person name="Huang Y."/>
            <person name="Wu H."/>
            <person name="Li Z."/>
            <person name="Zhang Y."/>
            <person name="Yin Y."/>
            <person name="Song W."/>
            <person name="Jiang J."/>
            <person name="Jackson S.A."/>
            <person name="Wing R.A."/>
            <person name="Wang J."/>
            <person name="Chen M."/>
        </authorList>
    </citation>
    <scope>NUCLEOTIDE SEQUENCE [LARGE SCALE GENOMIC DNA]</scope>
    <source>
        <strain evidence="1">cv. IRGC 101232</strain>
    </source>
</reference>
<evidence type="ECO:0000313" key="2">
    <source>
        <dbReference type="Proteomes" id="UP000006038"/>
    </source>
</evidence>
<name>J3M061_ORYBR</name>
<dbReference type="Gramene" id="OB04G27860.1">
    <property type="protein sequence ID" value="OB04G27860.1"/>
    <property type="gene ID" value="OB04G27860"/>
</dbReference>
<accession>J3M061</accession>
<sequence>MGGRRRDGINFGVAGKRCLYAETVAFGVFMRSRSLPRHTSPSRRGSEGSVQYRGIAMQVELDDLNGVDESYRGFQGR</sequence>
<organism evidence="1">
    <name type="scientific">Oryza brachyantha</name>
    <name type="common">malo sina</name>
    <dbReference type="NCBI Taxonomy" id="4533"/>
    <lineage>
        <taxon>Eukaryota</taxon>
        <taxon>Viridiplantae</taxon>
        <taxon>Streptophyta</taxon>
        <taxon>Embryophyta</taxon>
        <taxon>Tracheophyta</taxon>
        <taxon>Spermatophyta</taxon>
        <taxon>Magnoliopsida</taxon>
        <taxon>Liliopsida</taxon>
        <taxon>Poales</taxon>
        <taxon>Poaceae</taxon>
        <taxon>BOP clade</taxon>
        <taxon>Oryzoideae</taxon>
        <taxon>Oryzeae</taxon>
        <taxon>Oryzinae</taxon>
        <taxon>Oryza</taxon>
    </lineage>
</organism>
<dbReference type="EnsemblPlants" id="OB04G27860.1">
    <property type="protein sequence ID" value="OB04G27860.1"/>
    <property type="gene ID" value="OB04G27860"/>
</dbReference>
<protein>
    <submittedName>
        <fullName evidence="1">Uncharacterized protein</fullName>
    </submittedName>
</protein>
<proteinExistence type="predicted"/>